<dbReference type="Proteomes" id="UP000262379">
    <property type="component" value="Unassembled WGS sequence"/>
</dbReference>
<comment type="similarity">
    <text evidence="2 6">Belongs to the GMC oxidoreductase family.</text>
</comment>
<dbReference type="InterPro" id="IPR007867">
    <property type="entry name" value="GMC_OxRtase_C"/>
</dbReference>
<protein>
    <submittedName>
        <fullName evidence="9">GMC family oxidoreductase</fullName>
    </submittedName>
</protein>
<dbReference type="Gene3D" id="3.50.50.60">
    <property type="entry name" value="FAD/NAD(P)-binding domain"/>
    <property type="match status" value="1"/>
</dbReference>
<dbReference type="EMBL" id="QURN01000013">
    <property type="protein sequence ID" value="RFC65917.1"/>
    <property type="molecule type" value="Genomic_DNA"/>
</dbReference>
<gene>
    <name evidence="9" type="ORF">DY251_16460</name>
</gene>
<dbReference type="PROSITE" id="PS00624">
    <property type="entry name" value="GMC_OXRED_2"/>
    <property type="match status" value="1"/>
</dbReference>
<dbReference type="InterPro" id="IPR000172">
    <property type="entry name" value="GMC_OxRdtase_N"/>
</dbReference>
<dbReference type="PIRSF" id="PIRSF000137">
    <property type="entry name" value="Alcohol_oxidase"/>
    <property type="match status" value="1"/>
</dbReference>
<evidence type="ECO:0000256" key="1">
    <source>
        <dbReference type="ARBA" id="ARBA00001974"/>
    </source>
</evidence>
<name>A0A371X9I8_9HYPH</name>
<dbReference type="InterPro" id="IPR012132">
    <property type="entry name" value="GMC_OxRdtase"/>
</dbReference>
<keyword evidence="3 6" id="KW-0285">Flavoprotein</keyword>
<evidence type="ECO:0000313" key="9">
    <source>
        <dbReference type="EMBL" id="RFC65917.1"/>
    </source>
</evidence>
<evidence type="ECO:0000256" key="6">
    <source>
        <dbReference type="RuleBase" id="RU003968"/>
    </source>
</evidence>
<feature type="domain" description="Glucose-methanol-choline oxidoreductase N-terminal" evidence="7">
    <location>
        <begin position="80"/>
        <end position="103"/>
    </location>
</feature>
<feature type="binding site" evidence="5">
    <location>
        <position position="498"/>
    </location>
    <ligand>
        <name>FAD</name>
        <dbReference type="ChEBI" id="CHEBI:57692"/>
    </ligand>
</feature>
<accession>A0A371X9I8</accession>
<dbReference type="GO" id="GO:0050660">
    <property type="term" value="F:flavin adenine dinucleotide binding"/>
    <property type="evidence" value="ECO:0007669"/>
    <property type="project" value="InterPro"/>
</dbReference>
<evidence type="ECO:0000256" key="5">
    <source>
        <dbReference type="PIRSR" id="PIRSR000137-2"/>
    </source>
</evidence>
<evidence type="ECO:0000256" key="2">
    <source>
        <dbReference type="ARBA" id="ARBA00010790"/>
    </source>
</evidence>
<keyword evidence="4 5" id="KW-0274">FAD</keyword>
<dbReference type="Gene3D" id="3.30.560.10">
    <property type="entry name" value="Glucose Oxidase, domain 3"/>
    <property type="match status" value="1"/>
</dbReference>
<proteinExistence type="inferred from homology"/>
<evidence type="ECO:0000256" key="4">
    <source>
        <dbReference type="ARBA" id="ARBA00022827"/>
    </source>
</evidence>
<organism evidence="9 10">
    <name type="scientific">Mesorhizobium denitrificans</name>
    <dbReference type="NCBI Taxonomy" id="2294114"/>
    <lineage>
        <taxon>Bacteria</taxon>
        <taxon>Pseudomonadati</taxon>
        <taxon>Pseudomonadota</taxon>
        <taxon>Alphaproteobacteria</taxon>
        <taxon>Hyphomicrobiales</taxon>
        <taxon>Phyllobacteriaceae</taxon>
        <taxon>Mesorhizobium</taxon>
    </lineage>
</organism>
<dbReference type="PROSITE" id="PS00623">
    <property type="entry name" value="GMC_OXRED_1"/>
    <property type="match status" value="1"/>
</dbReference>
<keyword evidence="10" id="KW-1185">Reference proteome</keyword>
<comment type="cofactor">
    <cofactor evidence="1 5">
        <name>FAD</name>
        <dbReference type="ChEBI" id="CHEBI:57692"/>
    </cofactor>
</comment>
<feature type="domain" description="Glucose-methanol-choline oxidoreductase N-terminal" evidence="8">
    <location>
        <begin position="253"/>
        <end position="267"/>
    </location>
</feature>
<dbReference type="RefSeq" id="WP_116625025.1">
    <property type="nucleotide sequence ID" value="NZ_QURN01000013.1"/>
</dbReference>
<evidence type="ECO:0000259" key="7">
    <source>
        <dbReference type="PROSITE" id="PS00623"/>
    </source>
</evidence>
<evidence type="ECO:0000259" key="8">
    <source>
        <dbReference type="PROSITE" id="PS00624"/>
    </source>
</evidence>
<dbReference type="AlphaFoldDB" id="A0A371X9I8"/>
<evidence type="ECO:0000313" key="10">
    <source>
        <dbReference type="Proteomes" id="UP000262379"/>
    </source>
</evidence>
<dbReference type="SUPFAM" id="SSF51905">
    <property type="entry name" value="FAD/NAD(P)-binding domain"/>
    <property type="match status" value="1"/>
</dbReference>
<evidence type="ECO:0000256" key="3">
    <source>
        <dbReference type="ARBA" id="ARBA00022630"/>
    </source>
</evidence>
<sequence length="527" mass="56649">MEETYDYIVVGAGSAGCVVATRLVLAAKRVLLLECGPKDNDPFIQVPGGFVKAIKPKRTFMFKTEPQPGTGNRSLTIPQGRTLGGGSSVNAMIYIRGQAQDYDDWADLGCKGWDYESVLPAFKKCEQNQKYADRYHGTDGPLAVSDSGYRHPLSYAFLRAAQEAGYRYNEDFNGVAQEGFGFYQTTTLNGRRGSTAGRYLKQVRSNPLLTIRTGAEASAIFLENGAASGVHYRVGGRAATLARANEEVILCAGALNTPKLLMLSGIGPGKHLQDFGIPVIRELPGVGKNFQDHVAASVHGVTDRKISLYRQDKGLAALKNALIYLLTGGGVLSSNIVESGGFLDTNGSGRPDIQFHVTPALVGDANRTPMPYHGISINPCVLRPTSRGEVTLASRTMSDQLVIRANTLGTDDDVDTLLRGIEVGRRILSSPAFQKLGFSEFSPGSSATSRDQVVEYIRRAAKTVYHPVGTCKMGADEMAVVDTQLRVRGVSRLRVADGSVMPTLVSGNTNAPCIMIGEKCSEFLLGN</sequence>
<dbReference type="SUPFAM" id="SSF54373">
    <property type="entry name" value="FAD-linked reductases, C-terminal domain"/>
    <property type="match status" value="1"/>
</dbReference>
<dbReference type="PANTHER" id="PTHR11552:SF147">
    <property type="entry name" value="CHOLINE DEHYDROGENASE, MITOCHONDRIAL"/>
    <property type="match status" value="1"/>
</dbReference>
<reference evidence="10" key="1">
    <citation type="submission" date="2018-08" db="EMBL/GenBank/DDBJ databases">
        <authorList>
            <person name="Im W.T."/>
        </authorList>
    </citation>
    <scope>NUCLEOTIDE SEQUENCE [LARGE SCALE GENOMIC DNA]</scope>
    <source>
        <strain evidence="10">LA-28</strain>
    </source>
</reference>
<dbReference type="GO" id="GO:0016614">
    <property type="term" value="F:oxidoreductase activity, acting on CH-OH group of donors"/>
    <property type="evidence" value="ECO:0007669"/>
    <property type="project" value="InterPro"/>
</dbReference>
<dbReference type="Pfam" id="PF00732">
    <property type="entry name" value="GMC_oxred_N"/>
    <property type="match status" value="1"/>
</dbReference>
<dbReference type="Pfam" id="PF05199">
    <property type="entry name" value="GMC_oxred_C"/>
    <property type="match status" value="1"/>
</dbReference>
<dbReference type="PANTHER" id="PTHR11552">
    <property type="entry name" value="GLUCOSE-METHANOL-CHOLINE GMC OXIDOREDUCTASE"/>
    <property type="match status" value="1"/>
</dbReference>
<dbReference type="InterPro" id="IPR036188">
    <property type="entry name" value="FAD/NAD-bd_sf"/>
</dbReference>
<comment type="caution">
    <text evidence="9">The sequence shown here is derived from an EMBL/GenBank/DDBJ whole genome shotgun (WGS) entry which is preliminary data.</text>
</comment>